<dbReference type="Proteomes" id="UP000285258">
    <property type="component" value="Unassembled WGS sequence"/>
</dbReference>
<dbReference type="SUPFAM" id="SSF55729">
    <property type="entry name" value="Acyl-CoA N-acyltransferases (Nat)"/>
    <property type="match status" value="1"/>
</dbReference>
<dbReference type="Pfam" id="PF13508">
    <property type="entry name" value="Acetyltransf_7"/>
    <property type="match status" value="1"/>
</dbReference>
<gene>
    <name evidence="3" type="ORF">DMP12_08605</name>
    <name evidence="2" type="ORF">GKG38_05670</name>
</gene>
<evidence type="ECO:0000313" key="5">
    <source>
        <dbReference type="Proteomes" id="UP000462865"/>
    </source>
</evidence>
<dbReference type="Gene3D" id="3.40.630.30">
    <property type="match status" value="1"/>
</dbReference>
<dbReference type="InterPro" id="IPR000182">
    <property type="entry name" value="GNAT_dom"/>
</dbReference>
<dbReference type="CDD" id="cd04301">
    <property type="entry name" value="NAT_SF"/>
    <property type="match status" value="1"/>
</dbReference>
<evidence type="ECO:0000313" key="4">
    <source>
        <dbReference type="Proteomes" id="UP000285258"/>
    </source>
</evidence>
<comment type="caution">
    <text evidence="3">The sequence shown here is derived from an EMBL/GenBank/DDBJ whole genome shotgun (WGS) entry which is preliminary data.</text>
</comment>
<dbReference type="PROSITE" id="PS51186">
    <property type="entry name" value="GNAT"/>
    <property type="match status" value="1"/>
</dbReference>
<evidence type="ECO:0000313" key="3">
    <source>
        <dbReference type="EMBL" id="ROT89490.1"/>
    </source>
</evidence>
<dbReference type="GO" id="GO:0016747">
    <property type="term" value="F:acyltransferase activity, transferring groups other than amino-acyl groups"/>
    <property type="evidence" value="ECO:0007669"/>
    <property type="project" value="InterPro"/>
</dbReference>
<protein>
    <submittedName>
        <fullName evidence="2 3">N-acetyltransferase</fullName>
    </submittedName>
</protein>
<accession>A0A423UJN9</accession>
<reference evidence="3" key="3">
    <citation type="journal article" date="2019" name="Microbiol. Resour. Announc.">
        <title>Draft Genome Sequences of Type Strains of Gordonibacter faecihominis, Paraeggerthella hongkongensis, Parvibacter caecicola,Slackia equolifaciens, Slackia faecicanis, and Slackia isoflavoniconvertens.</title>
        <authorList>
            <person name="Danylec N."/>
            <person name="Stoll D.A."/>
            <person name="Dotsch A."/>
            <person name="Huch M."/>
        </authorList>
    </citation>
    <scope>NUCLEOTIDE SEQUENCE</scope>
    <source>
        <strain evidence="3">DSM 27213</strain>
    </source>
</reference>
<reference evidence="4" key="1">
    <citation type="submission" date="2018-05" db="EMBL/GenBank/DDBJ databases">
        <title>Genome Sequencing of selected type strains of the family Eggerthellaceae.</title>
        <authorList>
            <person name="Danylec N."/>
            <person name="Stoll D.A."/>
            <person name="Doetsch A."/>
            <person name="Huch M."/>
        </authorList>
    </citation>
    <scope>NUCLEOTIDE SEQUENCE [LARGE SCALE GENOMIC DNA]</scope>
    <source>
        <strain evidence="4">DSM 27213</strain>
    </source>
</reference>
<reference evidence="2 5" key="4">
    <citation type="journal article" date="2019" name="Nat. Med.">
        <title>A library of human gut bacterial isolates paired with longitudinal multiomics data enables mechanistic microbiome research.</title>
        <authorList>
            <person name="Poyet M."/>
            <person name="Groussin M."/>
            <person name="Gibbons S.M."/>
            <person name="Avila-Pacheco J."/>
            <person name="Jiang X."/>
            <person name="Kearney S.M."/>
            <person name="Perrotta A.R."/>
            <person name="Berdy B."/>
            <person name="Zhao S."/>
            <person name="Lieberman T.D."/>
            <person name="Swanson P.K."/>
            <person name="Smith M."/>
            <person name="Roesemann S."/>
            <person name="Alexander J.E."/>
            <person name="Rich S.A."/>
            <person name="Livny J."/>
            <person name="Vlamakis H."/>
            <person name="Clish C."/>
            <person name="Bullock K."/>
            <person name="Deik A."/>
            <person name="Scott J."/>
            <person name="Pierce K.A."/>
            <person name="Xavier R.J."/>
            <person name="Alm E.J."/>
        </authorList>
    </citation>
    <scope>NUCLEOTIDE SEQUENCE [LARGE SCALE GENOMIC DNA]</scope>
    <source>
        <strain evidence="2 5">BIOML-A1</strain>
    </source>
</reference>
<dbReference type="InterPro" id="IPR016181">
    <property type="entry name" value="Acyl_CoA_acyltransferase"/>
</dbReference>
<keyword evidence="3" id="KW-0808">Transferase</keyword>
<dbReference type="RefSeq" id="WP_096228004.1">
    <property type="nucleotide sequence ID" value="NZ_CP168029.1"/>
</dbReference>
<dbReference type="AlphaFoldDB" id="A0A423UJN9"/>
<dbReference type="EMBL" id="QIBW01000009">
    <property type="protein sequence ID" value="ROT89490.1"/>
    <property type="molecule type" value="Genomic_DNA"/>
</dbReference>
<feature type="domain" description="N-acetyltransferase" evidence="1">
    <location>
        <begin position="1"/>
        <end position="135"/>
    </location>
</feature>
<sequence>MTNELFTIRDARPDDKAVLDGYANLEGMDAIPSIEGVRVAVNEDDEVVGFVRIALADDGTAFVNPVITHETWRGFGVGRALMEEALERHGELRLVSRGGSLPFYEALGYERIGWDLIEMSLVDDCDHCEMREECGPVPVRKVREG</sequence>
<evidence type="ECO:0000259" key="1">
    <source>
        <dbReference type="PROSITE" id="PS51186"/>
    </source>
</evidence>
<organism evidence="3 4">
    <name type="scientific">Gordonibacter urolithinfaciens</name>
    <dbReference type="NCBI Taxonomy" id="1335613"/>
    <lineage>
        <taxon>Bacteria</taxon>
        <taxon>Bacillati</taxon>
        <taxon>Actinomycetota</taxon>
        <taxon>Coriobacteriia</taxon>
        <taxon>Eggerthellales</taxon>
        <taxon>Eggerthellaceae</taxon>
        <taxon>Gordonibacter</taxon>
    </lineage>
</organism>
<reference evidence="3" key="2">
    <citation type="journal article" date="2019" name="Int. J. Syst. Evol. Microbiol.">
        <title>Gordonibacter faecihominis is a later heterotypic synonym of Gordonibacter urolithinfaciens.</title>
        <authorList>
            <person name="Danylec N."/>
            <person name="Stoll D.A."/>
            <person name="Huch M."/>
        </authorList>
    </citation>
    <scope>NUCLEOTIDE SEQUENCE</scope>
    <source>
        <strain evidence="3">DSM 27213</strain>
    </source>
</reference>
<name>A0A423UJN9_9ACTN</name>
<dbReference type="EMBL" id="WKZA01000017">
    <property type="protein sequence ID" value="MSA94554.1"/>
    <property type="molecule type" value="Genomic_DNA"/>
</dbReference>
<dbReference type="Proteomes" id="UP000462865">
    <property type="component" value="Unassembled WGS sequence"/>
</dbReference>
<evidence type="ECO:0000313" key="2">
    <source>
        <dbReference type="EMBL" id="MSA94554.1"/>
    </source>
</evidence>
<proteinExistence type="predicted"/>